<dbReference type="PANTHER" id="PTHR12151:SF25">
    <property type="entry name" value="LINALOOL DEHYDRATASE_ISOMERASE DOMAIN-CONTAINING PROTEIN"/>
    <property type="match status" value="1"/>
</dbReference>
<evidence type="ECO:0000259" key="4">
    <source>
        <dbReference type="PROSITE" id="PS51352"/>
    </source>
</evidence>
<organism evidence="5 6">
    <name type="scientific">Tumebacillus amylolyticus</name>
    <dbReference type="NCBI Taxonomy" id="2801339"/>
    <lineage>
        <taxon>Bacteria</taxon>
        <taxon>Bacillati</taxon>
        <taxon>Bacillota</taxon>
        <taxon>Bacilli</taxon>
        <taxon>Bacillales</taxon>
        <taxon>Alicyclobacillaceae</taxon>
        <taxon>Tumebacillus</taxon>
    </lineage>
</organism>
<reference evidence="5 6" key="1">
    <citation type="submission" date="2021-01" db="EMBL/GenBank/DDBJ databases">
        <title>Tumebacillus sp. strain ITR2 16S ribosomal RNA gene Genome sequencing and assembly.</title>
        <authorList>
            <person name="Kang M."/>
        </authorList>
    </citation>
    <scope>NUCLEOTIDE SEQUENCE [LARGE SCALE GENOMIC DNA]</scope>
    <source>
        <strain evidence="5 6">ITR2</strain>
    </source>
</reference>
<dbReference type="RefSeq" id="WP_201631131.1">
    <property type="nucleotide sequence ID" value="NZ_JAEQNB010000001.1"/>
</dbReference>
<dbReference type="Gene3D" id="3.40.30.10">
    <property type="entry name" value="Glutaredoxin"/>
    <property type="match status" value="1"/>
</dbReference>
<dbReference type="EMBL" id="JAEQNB010000001">
    <property type="protein sequence ID" value="MBL0385694.1"/>
    <property type="molecule type" value="Genomic_DNA"/>
</dbReference>
<keyword evidence="6" id="KW-1185">Reference proteome</keyword>
<dbReference type="InterPro" id="IPR036249">
    <property type="entry name" value="Thioredoxin-like_sf"/>
</dbReference>
<comment type="caution">
    <text evidence="5">The sequence shown here is derived from an EMBL/GenBank/DDBJ whole genome shotgun (WGS) entry which is preliminary data.</text>
</comment>
<proteinExistence type="inferred from homology"/>
<dbReference type="Proteomes" id="UP000602284">
    <property type="component" value="Unassembled WGS sequence"/>
</dbReference>
<keyword evidence="3" id="KW-0472">Membrane</keyword>
<evidence type="ECO:0000256" key="3">
    <source>
        <dbReference type="SAM" id="Phobius"/>
    </source>
</evidence>
<dbReference type="PROSITE" id="PS51352">
    <property type="entry name" value="THIOREDOXIN_2"/>
    <property type="match status" value="1"/>
</dbReference>
<feature type="transmembrane region" description="Helical" evidence="3">
    <location>
        <begin position="7"/>
        <end position="29"/>
    </location>
</feature>
<dbReference type="SUPFAM" id="SSF52833">
    <property type="entry name" value="Thioredoxin-like"/>
    <property type="match status" value="1"/>
</dbReference>
<keyword evidence="3" id="KW-1133">Transmembrane helix</keyword>
<comment type="similarity">
    <text evidence="1">Belongs to the SCO1/2 family.</text>
</comment>
<dbReference type="Pfam" id="PF02630">
    <property type="entry name" value="SCO1-SenC"/>
    <property type="match status" value="1"/>
</dbReference>
<dbReference type="PANTHER" id="PTHR12151">
    <property type="entry name" value="ELECTRON TRANSPORT PROTIN SCO1/SENC FAMILY MEMBER"/>
    <property type="match status" value="1"/>
</dbReference>
<keyword evidence="3" id="KW-0812">Transmembrane</keyword>
<protein>
    <submittedName>
        <fullName evidence="5">SCO family protein</fullName>
    </submittedName>
</protein>
<dbReference type="InterPro" id="IPR003782">
    <property type="entry name" value="SCO1/SenC"/>
</dbReference>
<keyword evidence="2" id="KW-0186">Copper</keyword>
<evidence type="ECO:0000313" key="5">
    <source>
        <dbReference type="EMBL" id="MBL0385694.1"/>
    </source>
</evidence>
<evidence type="ECO:0000256" key="2">
    <source>
        <dbReference type="ARBA" id="ARBA00023008"/>
    </source>
</evidence>
<gene>
    <name evidence="5" type="ORF">JJB07_03435</name>
</gene>
<sequence>MNTIKKHWFTFVAAFLVLLVLGGIGYWFWYGHSRLDVIDKPPDFTLQNLDAKPVSMHSMAGKVRVVEFFYANCPDICPLTTANMVTLQKQLKAKGLFGSDVEFVSISFDPERDSPEVLRAYADRMGIDQSGWVILRGTEEQTNKVANDYGLLLEKNADGSFTHSTRSLFLMDRNNNVRGQYLMGNEMPTDKVLDDIENLVQDKFKP</sequence>
<evidence type="ECO:0000313" key="6">
    <source>
        <dbReference type="Proteomes" id="UP000602284"/>
    </source>
</evidence>
<dbReference type="CDD" id="cd02968">
    <property type="entry name" value="SCO"/>
    <property type="match status" value="1"/>
</dbReference>
<name>A0ABS1J617_9BACL</name>
<evidence type="ECO:0000256" key="1">
    <source>
        <dbReference type="ARBA" id="ARBA00010996"/>
    </source>
</evidence>
<accession>A0ABS1J617</accession>
<feature type="domain" description="Thioredoxin" evidence="4">
    <location>
        <begin position="35"/>
        <end position="201"/>
    </location>
</feature>
<dbReference type="InterPro" id="IPR013766">
    <property type="entry name" value="Thioredoxin_domain"/>
</dbReference>